<dbReference type="InterPro" id="IPR036104">
    <property type="entry name" value="BFN_sf"/>
</dbReference>
<keyword evidence="2" id="KW-0378">Hydrolase</keyword>
<sequence>MDLESNEILAVKQFIVTIILISSAILSILHQLVSSVTPSPVAVAPSRAVRQCPMENRTVSVSTYQRRNVEVRSGSEGYVIKMRDGNNLRCVHSNFQGRNIPESAPQPAIVLRIEDGSRTLLPIIVLEMPSVILMAAIHNVHIA</sequence>
<dbReference type="AlphaFoldDB" id="A0A804MGK1"/>
<feature type="domain" description="BFN" evidence="5">
    <location>
        <begin position="90"/>
        <end position="143"/>
    </location>
</feature>
<feature type="transmembrane region" description="Helical" evidence="4">
    <location>
        <begin position="14"/>
        <end position="33"/>
    </location>
</feature>
<evidence type="ECO:0000313" key="6">
    <source>
        <dbReference type="EnsemblPlants" id="Zm00001eb083960_P001"/>
    </source>
</evidence>
<dbReference type="PANTHER" id="PTHR15160">
    <property type="entry name" value="VON HIPPEL-LINDAU PROTEIN"/>
    <property type="match status" value="1"/>
</dbReference>
<comment type="function">
    <text evidence="3">Bifunctional nuclease with both RNase and DNase activities. Involved in basal defense response. Participates in abscisic acid-derived callose deposition following infection by a necrotrophic pathogen.</text>
</comment>
<dbReference type="SUPFAM" id="SSF103256">
    <property type="entry name" value="Hypothetical protein TM0160"/>
    <property type="match status" value="1"/>
</dbReference>
<keyword evidence="7" id="KW-1185">Reference proteome</keyword>
<dbReference type="PROSITE" id="PS51658">
    <property type="entry name" value="BFN"/>
    <property type="match status" value="1"/>
</dbReference>
<keyword evidence="4" id="KW-0812">Transmembrane</keyword>
<comment type="similarity">
    <text evidence="1">Belongs to the bifunctional nuclease family.</text>
</comment>
<reference evidence="6" key="3">
    <citation type="submission" date="2021-05" db="UniProtKB">
        <authorList>
            <consortium name="EnsemblPlants"/>
        </authorList>
    </citation>
    <scope>IDENTIFICATION</scope>
    <source>
        <strain evidence="6">cv. B73</strain>
    </source>
</reference>
<dbReference type="Proteomes" id="UP000007305">
    <property type="component" value="Chromosome 2"/>
</dbReference>
<proteinExistence type="inferred from homology"/>
<reference evidence="6" key="2">
    <citation type="submission" date="2019-07" db="EMBL/GenBank/DDBJ databases">
        <authorList>
            <person name="Seetharam A."/>
            <person name="Woodhouse M."/>
            <person name="Cannon E."/>
        </authorList>
    </citation>
    <scope>NUCLEOTIDE SEQUENCE [LARGE SCALE GENOMIC DNA]</scope>
    <source>
        <strain evidence="6">cv. B73</strain>
    </source>
</reference>
<evidence type="ECO:0000313" key="7">
    <source>
        <dbReference type="Proteomes" id="UP000007305"/>
    </source>
</evidence>
<name>A0A804MGK1_MAIZE</name>
<evidence type="ECO:0000259" key="5">
    <source>
        <dbReference type="PROSITE" id="PS51658"/>
    </source>
</evidence>
<dbReference type="GO" id="GO:0004518">
    <property type="term" value="F:nuclease activity"/>
    <property type="evidence" value="ECO:0007669"/>
    <property type="project" value="UniProtKB-UniRule"/>
</dbReference>
<evidence type="ECO:0000256" key="3">
    <source>
        <dbReference type="ARBA" id="ARBA00025428"/>
    </source>
</evidence>
<reference evidence="7" key="1">
    <citation type="submission" date="2015-12" db="EMBL/GenBank/DDBJ databases">
        <title>Update maize B73 reference genome by single molecule sequencing technologies.</title>
        <authorList>
            <consortium name="Maize Genome Sequencing Project"/>
            <person name="Ware D."/>
        </authorList>
    </citation>
    <scope>NUCLEOTIDE SEQUENCE [LARGE SCALE GENOMIC DNA]</scope>
    <source>
        <strain evidence="7">cv. B73</strain>
    </source>
</reference>
<keyword evidence="4" id="KW-1133">Transmembrane helix</keyword>
<evidence type="ECO:0000256" key="2">
    <source>
        <dbReference type="ARBA" id="ARBA00022722"/>
    </source>
</evidence>
<keyword evidence="2" id="KW-0540">Nuclease</keyword>
<dbReference type="EnsemblPlants" id="Zm00001eb083960_T001">
    <property type="protein sequence ID" value="Zm00001eb083960_P001"/>
    <property type="gene ID" value="Zm00001eb083960"/>
</dbReference>
<dbReference type="PANTHER" id="PTHR15160:SF3">
    <property type="entry name" value="BIFUNCTIONAL NUCLEASE 1"/>
    <property type="match status" value="1"/>
</dbReference>
<evidence type="ECO:0000256" key="1">
    <source>
        <dbReference type="ARBA" id="ARBA00009095"/>
    </source>
</evidence>
<keyword evidence="4" id="KW-0472">Membrane</keyword>
<protein>
    <recommendedName>
        <fullName evidence="5">BFN domain-containing protein</fullName>
    </recommendedName>
</protein>
<evidence type="ECO:0000256" key="4">
    <source>
        <dbReference type="SAM" id="Phobius"/>
    </source>
</evidence>
<dbReference type="Gramene" id="Zm00001eb083960_T001">
    <property type="protein sequence ID" value="Zm00001eb083960_P001"/>
    <property type="gene ID" value="Zm00001eb083960"/>
</dbReference>
<organism evidence="6 7">
    <name type="scientific">Zea mays</name>
    <name type="common">Maize</name>
    <dbReference type="NCBI Taxonomy" id="4577"/>
    <lineage>
        <taxon>Eukaryota</taxon>
        <taxon>Viridiplantae</taxon>
        <taxon>Streptophyta</taxon>
        <taxon>Embryophyta</taxon>
        <taxon>Tracheophyta</taxon>
        <taxon>Spermatophyta</taxon>
        <taxon>Magnoliopsida</taxon>
        <taxon>Liliopsida</taxon>
        <taxon>Poales</taxon>
        <taxon>Poaceae</taxon>
        <taxon>PACMAD clade</taxon>
        <taxon>Panicoideae</taxon>
        <taxon>Andropogonodae</taxon>
        <taxon>Andropogoneae</taxon>
        <taxon>Tripsacinae</taxon>
        <taxon>Zea</taxon>
    </lineage>
</organism>
<accession>A0A804MGK1</accession>
<dbReference type="InParanoid" id="A0A804MGK1"/>
<dbReference type="InterPro" id="IPR003729">
    <property type="entry name" value="Bi_nuclease_dom"/>
</dbReference>